<name>A0A1Y1CFH6_9BACT</name>
<dbReference type="RefSeq" id="WP_096427983.1">
    <property type="nucleotide sequence ID" value="NZ_AP018042.1"/>
</dbReference>
<dbReference type="Proteomes" id="UP000218267">
    <property type="component" value="Chromosome"/>
</dbReference>
<reference evidence="2" key="2">
    <citation type="journal article" date="2020" name="Antonie Van Leeuwenhoek">
        <title>Labilibaculum antarcticum sp. nov., a novel facultative anaerobic, psychrotorelant bacterium isolated from marine sediment of Antarctica.</title>
        <authorList>
            <person name="Watanabe M."/>
            <person name="Kojima H."/>
            <person name="Fukui M."/>
        </authorList>
    </citation>
    <scope>NUCLEOTIDE SEQUENCE [LARGE SCALE GENOMIC DNA]</scope>
    <source>
        <strain evidence="2">SPP2</strain>
    </source>
</reference>
<evidence type="ECO:0000313" key="2">
    <source>
        <dbReference type="Proteomes" id="UP000218267"/>
    </source>
</evidence>
<protein>
    <submittedName>
        <fullName evidence="1">Uncharacterized protein</fullName>
    </submittedName>
</protein>
<proteinExistence type="predicted"/>
<dbReference type="AlphaFoldDB" id="A0A1Y1CFH6"/>
<dbReference type="OrthoDB" id="6628200at2"/>
<dbReference type="KEGG" id="mbas:ALGA_0661"/>
<sequence>MIIKKGDILYQAWINVESDLKEKSTVEFSEYHVTTVNKTGIHLRQKCYSTYGKLSKKNGDFGWLPLSSYAREYCVHKFKDQEDFDKNGQGKFFKSKSGAYRGVLAEAKKYKKDASRILTQVEKAIDKHTKKK</sequence>
<reference evidence="1 2" key="1">
    <citation type="journal article" date="2018" name="Mar. Genomics">
        <title>Complete genome sequence of Marinifilaceae bacterium strain SPP2, isolated from the Antarctic marine sediment.</title>
        <authorList>
            <person name="Watanabe M."/>
            <person name="Kojima H."/>
            <person name="Fukui M."/>
        </authorList>
    </citation>
    <scope>NUCLEOTIDE SEQUENCE [LARGE SCALE GENOMIC DNA]</scope>
    <source>
        <strain evidence="1 2">SPP2</strain>
    </source>
</reference>
<accession>A0A1Y1CFH6</accession>
<dbReference type="EMBL" id="AP018042">
    <property type="protein sequence ID" value="BAX79050.1"/>
    <property type="molecule type" value="Genomic_DNA"/>
</dbReference>
<evidence type="ECO:0000313" key="1">
    <source>
        <dbReference type="EMBL" id="BAX79050.1"/>
    </source>
</evidence>
<gene>
    <name evidence="1" type="ORF">ALGA_0661</name>
</gene>
<keyword evidence="2" id="KW-1185">Reference proteome</keyword>
<organism evidence="1 2">
    <name type="scientific">Labilibaculum antarcticum</name>
    <dbReference type="NCBI Taxonomy" id="1717717"/>
    <lineage>
        <taxon>Bacteria</taxon>
        <taxon>Pseudomonadati</taxon>
        <taxon>Bacteroidota</taxon>
        <taxon>Bacteroidia</taxon>
        <taxon>Marinilabiliales</taxon>
        <taxon>Marinifilaceae</taxon>
        <taxon>Labilibaculum</taxon>
    </lineage>
</organism>